<accession>A0A1M6QVD6</accession>
<evidence type="ECO:0000313" key="1">
    <source>
        <dbReference type="EMBL" id="SHK24166.1"/>
    </source>
</evidence>
<dbReference type="AlphaFoldDB" id="A0A1M6QVD6"/>
<dbReference type="InterPro" id="IPR054648">
    <property type="entry name" value="TudS-rel"/>
</dbReference>
<gene>
    <name evidence="1" type="ORF">SAMN02745912_02742</name>
</gene>
<dbReference type="NCBIfam" id="NF045597">
    <property type="entry name" value="TudS_rel_CD3072"/>
    <property type="match status" value="1"/>
</dbReference>
<proteinExistence type="predicted"/>
<dbReference type="OrthoDB" id="5420310at2"/>
<dbReference type="STRING" id="1121301.SAMN02745912_02742"/>
<protein>
    <submittedName>
        <fullName evidence="1">Predicted secreted protein</fullName>
    </submittedName>
</protein>
<name>A0A1M6QVD6_PARC5</name>
<sequence>MECKNRLIILAHCFLNEKSKVKKYCIDHDANIEEVLKILLDNEIGMIQLPCPEITCYGLRRWGHVKEQFCTPNYRKHCRKIFEIYLEQIQEYIKNDYEIIAIVGIEGSPSCGVNKTCSGEWGGEISSNSNLNKILSTIREIEDKGVFIEEIGKMMKENGINVPFIDFNKNDIKGFIEKLKAIL</sequence>
<dbReference type="Proteomes" id="UP000184465">
    <property type="component" value="Unassembled WGS sequence"/>
</dbReference>
<dbReference type="EMBL" id="FRAG01000039">
    <property type="protein sequence ID" value="SHK24166.1"/>
    <property type="molecule type" value="Genomic_DNA"/>
</dbReference>
<dbReference type="RefSeq" id="WP_073151154.1">
    <property type="nucleotide sequence ID" value="NZ_FRAG01000039.1"/>
</dbReference>
<reference evidence="2" key="1">
    <citation type="submission" date="2016-11" db="EMBL/GenBank/DDBJ databases">
        <authorList>
            <person name="Varghese N."/>
            <person name="Submissions S."/>
        </authorList>
    </citation>
    <scope>NUCLEOTIDE SEQUENCE [LARGE SCALE GENOMIC DNA]</scope>
    <source>
        <strain evidence="2">DSM 15212 / CIP 107654 / DViRD3</strain>
    </source>
</reference>
<organism evidence="1 2">
    <name type="scientific">Paramaledivibacter caminithermalis (strain DSM 15212 / CIP 107654 / DViRD3)</name>
    <name type="common">Clostridium caminithermale</name>
    <dbReference type="NCBI Taxonomy" id="1121301"/>
    <lineage>
        <taxon>Bacteria</taxon>
        <taxon>Bacillati</taxon>
        <taxon>Bacillota</taxon>
        <taxon>Clostridia</taxon>
        <taxon>Peptostreptococcales</taxon>
        <taxon>Caminicellaceae</taxon>
        <taxon>Paramaledivibacter</taxon>
    </lineage>
</organism>
<evidence type="ECO:0000313" key="2">
    <source>
        <dbReference type="Proteomes" id="UP000184465"/>
    </source>
</evidence>
<keyword evidence="2" id="KW-1185">Reference proteome</keyword>